<keyword evidence="2" id="KW-1185">Reference proteome</keyword>
<accession>A0A1A6AVL7</accession>
<organism evidence="1 2">
    <name type="scientific">Clostridium ragsdalei P11</name>
    <dbReference type="NCBI Taxonomy" id="1353534"/>
    <lineage>
        <taxon>Bacteria</taxon>
        <taxon>Bacillati</taxon>
        <taxon>Bacillota</taxon>
        <taxon>Clostridia</taxon>
        <taxon>Eubacteriales</taxon>
        <taxon>Clostridiaceae</taxon>
        <taxon>Clostridium</taxon>
    </lineage>
</organism>
<comment type="caution">
    <text evidence="1">The sequence shown here is derived from an EMBL/GenBank/DDBJ whole genome shotgun (WGS) entry which is preliminary data.</text>
</comment>
<dbReference type="Proteomes" id="UP000093954">
    <property type="component" value="Unassembled WGS sequence"/>
</dbReference>
<dbReference type="EMBL" id="LROS01000015">
    <property type="protein sequence ID" value="OBR94131.1"/>
    <property type="molecule type" value="Genomic_DNA"/>
</dbReference>
<name>A0A1A6AVL7_9CLOT</name>
<sequence length="75" mass="8836">MALSLKYLTLTTLRKDIVFDKMIISNIIPNMDSRILFKYGLNKNSPYSQIEDSLCKEGKAFDLYRGKLDYIYLYK</sequence>
<evidence type="ECO:0000313" key="2">
    <source>
        <dbReference type="Proteomes" id="UP000093954"/>
    </source>
</evidence>
<gene>
    <name evidence="1" type="ORF">CLRAG_16710</name>
</gene>
<evidence type="ECO:0000313" key="1">
    <source>
        <dbReference type="EMBL" id="OBR94131.1"/>
    </source>
</evidence>
<dbReference type="AlphaFoldDB" id="A0A1A6AVL7"/>
<protein>
    <submittedName>
        <fullName evidence="1">Uncharacterized protein</fullName>
    </submittedName>
</protein>
<reference evidence="1 2" key="1">
    <citation type="journal article" date="2012" name="Front. Microbiol.">
        <title>Draft Genome Sequence of the Virulent Strain 01-B526 of the Fish Pathogen Aeromonas salmonicida.</title>
        <authorList>
            <person name="Charette S.J."/>
            <person name="Brochu F."/>
            <person name="Boyle B."/>
            <person name="Filion G."/>
            <person name="Tanaka K.H."/>
            <person name="Derome N."/>
        </authorList>
    </citation>
    <scope>NUCLEOTIDE SEQUENCE [LARGE SCALE GENOMIC DNA]</scope>
    <source>
        <strain evidence="1 2">P11</strain>
    </source>
</reference>
<dbReference type="PATRIC" id="fig|1353534.3.peg.1705"/>
<proteinExistence type="predicted"/>